<protein>
    <recommendedName>
        <fullName evidence="2">Reverse transcriptase zinc-binding domain-containing protein</fullName>
    </recommendedName>
</protein>
<evidence type="ECO:0008006" key="2">
    <source>
        <dbReference type="Google" id="ProtNLM"/>
    </source>
</evidence>
<name>A0A2C9UN59_MANES</name>
<evidence type="ECO:0000313" key="1">
    <source>
        <dbReference type="EMBL" id="OAY31949.1"/>
    </source>
</evidence>
<reference evidence="1" key="1">
    <citation type="submission" date="2016-02" db="EMBL/GenBank/DDBJ databases">
        <title>WGS assembly of Manihot esculenta.</title>
        <authorList>
            <person name="Bredeson J.V."/>
            <person name="Prochnik S.E."/>
            <person name="Lyons J.B."/>
            <person name="Schmutz J."/>
            <person name="Grimwood J."/>
            <person name="Vrebalov J."/>
            <person name="Bart R.S."/>
            <person name="Amuge T."/>
            <person name="Ferguson M.E."/>
            <person name="Green R."/>
            <person name="Putnam N."/>
            <person name="Stites J."/>
            <person name="Rounsley S."/>
            <person name="Rokhsar D.S."/>
        </authorList>
    </citation>
    <scope>NUCLEOTIDE SEQUENCE [LARGE SCALE GENOMIC DNA]</scope>
    <source>
        <tissue evidence="1">Leaf</tissue>
    </source>
</reference>
<proteinExistence type="predicted"/>
<accession>A0A2C9UN59</accession>
<organism evidence="1">
    <name type="scientific">Manihot esculenta</name>
    <name type="common">Cassava</name>
    <name type="synonym">Jatropha manihot</name>
    <dbReference type="NCBI Taxonomy" id="3983"/>
    <lineage>
        <taxon>Eukaryota</taxon>
        <taxon>Viridiplantae</taxon>
        <taxon>Streptophyta</taxon>
        <taxon>Embryophyta</taxon>
        <taxon>Tracheophyta</taxon>
        <taxon>Spermatophyta</taxon>
        <taxon>Magnoliopsida</taxon>
        <taxon>eudicotyledons</taxon>
        <taxon>Gunneridae</taxon>
        <taxon>Pentapetalae</taxon>
        <taxon>rosids</taxon>
        <taxon>fabids</taxon>
        <taxon>Malpighiales</taxon>
        <taxon>Euphorbiaceae</taxon>
        <taxon>Crotonoideae</taxon>
        <taxon>Manihoteae</taxon>
        <taxon>Manihot</taxon>
    </lineage>
</organism>
<dbReference type="AlphaFoldDB" id="A0A2C9UN59"/>
<gene>
    <name evidence="1" type="ORF">MANES_14G154400</name>
</gene>
<dbReference type="EMBL" id="CM004400">
    <property type="protein sequence ID" value="OAY31949.1"/>
    <property type="molecule type" value="Genomic_DNA"/>
</dbReference>
<sequence>MSVGLLVMEEQLNSGWIYKWLSSGVILGMVAVREISAHVLQRTVSDYVDAQSCCKWASLVDFLDSSILTQLGDIWPTSFSNENDIIYGMGAVVGSLLLKSAYAILSISRSYWPGPQRIKTFLWLLLHERLLTNGERCRRHIVSSDLCGCSFVP</sequence>